<keyword evidence="1" id="KW-1133">Transmembrane helix</keyword>
<dbReference type="RefSeq" id="WP_138015414.1">
    <property type="nucleotide sequence ID" value="NZ_SULI01000004.1"/>
</dbReference>
<sequence length="114" mass="12181">MDKIEQDKTGMFRPAWFSALLKGQLPLGETFWVGNWGTALFHQPLLALLVVLPLPSAVPGVLAVLLACFELALVRAVLIAKPGVPTPVGWRVAGVIVTLAIAALFASFARTLFS</sequence>
<evidence type="ECO:0000256" key="1">
    <source>
        <dbReference type="SAM" id="Phobius"/>
    </source>
</evidence>
<reference evidence="2 3" key="1">
    <citation type="submission" date="2019-04" db="EMBL/GenBank/DDBJ databases">
        <title>Genome sequence of Pelagicola litoralis CL-ES2.</title>
        <authorList>
            <person name="Cao J."/>
        </authorList>
    </citation>
    <scope>NUCLEOTIDE SEQUENCE [LARGE SCALE GENOMIC DNA]</scope>
    <source>
        <strain evidence="2 3">CL-ES2</strain>
    </source>
</reference>
<dbReference type="OrthoDB" id="7689850at2"/>
<organism evidence="2 3">
    <name type="scientific">Shimia litoralis</name>
    <dbReference type="NCBI Taxonomy" id="420403"/>
    <lineage>
        <taxon>Bacteria</taxon>
        <taxon>Pseudomonadati</taxon>
        <taxon>Pseudomonadota</taxon>
        <taxon>Alphaproteobacteria</taxon>
        <taxon>Rhodobacterales</taxon>
        <taxon>Roseobacteraceae</taxon>
    </lineage>
</organism>
<dbReference type="EMBL" id="SULI01000004">
    <property type="protein sequence ID" value="TKZ21586.1"/>
    <property type="molecule type" value="Genomic_DNA"/>
</dbReference>
<keyword evidence="1" id="KW-0812">Transmembrane</keyword>
<keyword evidence="3" id="KW-1185">Reference proteome</keyword>
<accession>A0A4U7N8A1</accession>
<gene>
    <name evidence="2" type="ORF">FAP39_05640</name>
</gene>
<evidence type="ECO:0000313" key="2">
    <source>
        <dbReference type="EMBL" id="TKZ21586.1"/>
    </source>
</evidence>
<feature type="transmembrane region" description="Helical" evidence="1">
    <location>
        <begin position="92"/>
        <end position="113"/>
    </location>
</feature>
<dbReference type="Proteomes" id="UP000306575">
    <property type="component" value="Unassembled WGS sequence"/>
</dbReference>
<protein>
    <submittedName>
        <fullName evidence="2">Uncharacterized protein</fullName>
    </submittedName>
</protein>
<dbReference type="AlphaFoldDB" id="A0A4U7N8A1"/>
<evidence type="ECO:0000313" key="3">
    <source>
        <dbReference type="Proteomes" id="UP000306575"/>
    </source>
</evidence>
<proteinExistence type="predicted"/>
<keyword evidence="1" id="KW-0472">Membrane</keyword>
<name>A0A4U7N8A1_9RHOB</name>
<comment type="caution">
    <text evidence="2">The sequence shown here is derived from an EMBL/GenBank/DDBJ whole genome shotgun (WGS) entry which is preliminary data.</text>
</comment>